<dbReference type="Pfam" id="PF02518">
    <property type="entry name" value="HATPase_c"/>
    <property type="match status" value="1"/>
</dbReference>
<dbReference type="InterPro" id="IPR003018">
    <property type="entry name" value="GAF"/>
</dbReference>
<dbReference type="InterPro" id="IPR001789">
    <property type="entry name" value="Sig_transdc_resp-reg_receiver"/>
</dbReference>
<evidence type="ECO:0000259" key="8">
    <source>
        <dbReference type="PROSITE" id="PS50110"/>
    </source>
</evidence>
<dbReference type="Pfam" id="PF00072">
    <property type="entry name" value="Response_reg"/>
    <property type="match status" value="1"/>
</dbReference>
<dbReference type="PROSITE" id="PS50113">
    <property type="entry name" value="PAC"/>
    <property type="match status" value="1"/>
</dbReference>
<dbReference type="InterPro" id="IPR003594">
    <property type="entry name" value="HATPase_dom"/>
</dbReference>
<dbReference type="Proteomes" id="UP001250932">
    <property type="component" value="Unassembled WGS sequence"/>
</dbReference>
<dbReference type="CDD" id="cd16917">
    <property type="entry name" value="HATPase_UhpB-NarQ-NarX-like"/>
    <property type="match status" value="1"/>
</dbReference>
<dbReference type="InterPro" id="IPR029016">
    <property type="entry name" value="GAF-like_dom_sf"/>
</dbReference>
<dbReference type="InterPro" id="IPR001610">
    <property type="entry name" value="PAC"/>
</dbReference>
<keyword evidence="6" id="KW-0472">Membrane</keyword>
<comment type="caution">
    <text evidence="11">The sequence shown here is derived from an EMBL/GenBank/DDBJ whole genome shotgun (WGS) entry which is preliminary data.</text>
</comment>
<dbReference type="Pfam" id="PF07730">
    <property type="entry name" value="HisKA_3"/>
    <property type="match status" value="1"/>
</dbReference>
<dbReference type="InterPro" id="IPR013655">
    <property type="entry name" value="PAS_fold_3"/>
</dbReference>
<keyword evidence="6" id="KW-1133">Transmembrane helix</keyword>
<feature type="transmembrane region" description="Helical" evidence="6">
    <location>
        <begin position="57"/>
        <end position="75"/>
    </location>
</feature>
<keyword evidence="1" id="KW-0808">Transferase</keyword>
<dbReference type="InterPro" id="IPR035965">
    <property type="entry name" value="PAS-like_dom_sf"/>
</dbReference>
<feature type="modified residue" description="4-aspartylphosphate" evidence="4">
    <location>
        <position position="872"/>
    </location>
</feature>
<evidence type="ECO:0000259" key="7">
    <source>
        <dbReference type="PROSITE" id="PS50109"/>
    </source>
</evidence>
<dbReference type="Pfam" id="PF08447">
    <property type="entry name" value="PAS_3"/>
    <property type="match status" value="1"/>
</dbReference>
<dbReference type="Pfam" id="PF01590">
    <property type="entry name" value="GAF"/>
    <property type="match status" value="1"/>
</dbReference>
<dbReference type="NCBIfam" id="TIGR00229">
    <property type="entry name" value="sensory_box"/>
    <property type="match status" value="2"/>
</dbReference>
<proteinExistence type="predicted"/>
<protein>
    <submittedName>
        <fullName evidence="11">PAS domain S-box protein</fullName>
    </submittedName>
</protein>
<sequence>MELKNQQNQTRVTSKSTPPTVSSQSRLSGLFQQPVVLFTLCTIMTLVIASIDWLTELGISIGLFYAVVVFIAGRLPDPRAPLIAAGVGTTLVLVGLFLSPFAGEWWKAVVNRGFSILTIWITAKWIGQQAHEKQTLESIVDGSPIGKLVVDQQGNIALVNTQIEELLGYSRDELIGRPVETVLPEPMRALFSFDKKERADSLRTKPLGTGRNVYAWNKHGEEVPIDIRMTPINTPSGKMVLASIVDMSERIKLETILAARVRQEAAIADFGQRALIERNIDALMKGLVTLITETLQVEYCMILELQPNKQTFFLRAGMGWNEGLVGHARVAVDARTQAGFTLASTGPVIVNDLRTDSRFDGPTLLHDHGVKSGISCIIPGMRERPFGVLGVHSTRSLVFSDDEVNFLQTISTILANAIQRNQAEQTIQASRKKYESLIEHLPDVVYSALSDQTATTTFISQRVKEWTGLDPSAFYDNPENWSSTIHPDDRERTLQTFRSAIANRAEFICEYRILHEDSKRIRHVKDHGMPIINEKNELIRYDGIMRDITEQKEVEQELKRLTTNLEADVEERTLEVRRSHENLRRLAAELTVTEHRERRRLATELHDYLAQLLVVSRIKLGQATTLKPSPEVVELLKSSDQMLDESLMYTRSLIAELSPQVLYQFGLPKAVRWLGEQMKKYGLTVEIHDTVESVDFDDDVAILLYQTVRELLINVAKHAEIKHATVSLSKGPGDHLNITVEDHGKGFKLNTIDNLKKFGLLSIRERLEALQGCFDLDSQPGKGTRATLIVPLHKNQSKPLIPSDIRTPVQKNHLPSSEIVRILLVDDMAMVREGLRSLLQNYTNLKVVAEAENGQEAIELARAVQLDVIVMDINMPKVNGIDATRHILNEAPHLKVIGLSINEDKEQRDLMLQAGAMEHLKKDCPAEELYQAICQACQKK</sequence>
<dbReference type="SUPFAM" id="SSF52172">
    <property type="entry name" value="CheY-like"/>
    <property type="match status" value="1"/>
</dbReference>
<evidence type="ECO:0000256" key="3">
    <source>
        <dbReference type="ARBA" id="ARBA00023012"/>
    </source>
</evidence>
<feature type="compositionally biased region" description="Low complexity" evidence="5">
    <location>
        <begin position="10"/>
        <end position="23"/>
    </location>
</feature>
<dbReference type="Pfam" id="PF00989">
    <property type="entry name" value="PAS"/>
    <property type="match status" value="1"/>
</dbReference>
<evidence type="ECO:0000256" key="1">
    <source>
        <dbReference type="ARBA" id="ARBA00022679"/>
    </source>
</evidence>
<dbReference type="Gene3D" id="3.30.450.40">
    <property type="match status" value="1"/>
</dbReference>
<gene>
    <name evidence="11" type="ORF">PPG34_15290</name>
</gene>
<reference evidence="11 12" key="1">
    <citation type="journal article" date="2023" name="ISME J.">
        <title>Cultivation and genomic characterization of novel and ubiquitous marine nitrite-oxidizing bacteria from the Nitrospirales.</title>
        <authorList>
            <person name="Mueller A.J."/>
            <person name="Daebeler A."/>
            <person name="Herbold C.W."/>
            <person name="Kirkegaard R.H."/>
            <person name="Daims H."/>
        </authorList>
    </citation>
    <scope>NUCLEOTIDE SEQUENCE [LARGE SCALE GENOMIC DNA]</scope>
    <source>
        <strain evidence="11 12">EB</strain>
    </source>
</reference>
<dbReference type="InterPro" id="IPR058245">
    <property type="entry name" value="NreC/VraR/RcsB-like_REC"/>
</dbReference>
<dbReference type="SMART" id="SM00065">
    <property type="entry name" value="GAF"/>
    <property type="match status" value="1"/>
</dbReference>
<keyword evidence="6" id="KW-0812">Transmembrane</keyword>
<dbReference type="SUPFAM" id="SSF55785">
    <property type="entry name" value="PYP-like sensor domain (PAS domain)"/>
    <property type="match status" value="2"/>
</dbReference>
<dbReference type="InterPro" id="IPR011006">
    <property type="entry name" value="CheY-like_superfamily"/>
</dbReference>
<keyword evidence="12" id="KW-1185">Reference proteome</keyword>
<feature type="transmembrane region" description="Helical" evidence="6">
    <location>
        <begin position="82"/>
        <end position="102"/>
    </location>
</feature>
<evidence type="ECO:0000259" key="9">
    <source>
        <dbReference type="PROSITE" id="PS50112"/>
    </source>
</evidence>
<feature type="domain" description="Response regulatory" evidence="8">
    <location>
        <begin position="821"/>
        <end position="937"/>
    </location>
</feature>
<dbReference type="SUPFAM" id="SSF55781">
    <property type="entry name" value="GAF domain-like"/>
    <property type="match status" value="1"/>
</dbReference>
<feature type="domain" description="PAC" evidence="10">
    <location>
        <begin position="507"/>
        <end position="560"/>
    </location>
</feature>
<dbReference type="InterPro" id="IPR000014">
    <property type="entry name" value="PAS"/>
</dbReference>
<dbReference type="SMART" id="SM00086">
    <property type="entry name" value="PAC"/>
    <property type="match status" value="2"/>
</dbReference>
<dbReference type="InterPro" id="IPR013767">
    <property type="entry name" value="PAS_fold"/>
</dbReference>
<feature type="domain" description="PAS" evidence="9">
    <location>
        <begin position="132"/>
        <end position="185"/>
    </location>
</feature>
<evidence type="ECO:0000313" key="12">
    <source>
        <dbReference type="Proteomes" id="UP001250932"/>
    </source>
</evidence>
<dbReference type="InterPro" id="IPR011712">
    <property type="entry name" value="Sig_transdc_His_kin_sub3_dim/P"/>
</dbReference>
<dbReference type="EMBL" id="JAQOUE010000002">
    <property type="protein sequence ID" value="MDT7043717.1"/>
    <property type="molecule type" value="Genomic_DNA"/>
</dbReference>
<dbReference type="PROSITE" id="PS50109">
    <property type="entry name" value="HIS_KIN"/>
    <property type="match status" value="1"/>
</dbReference>
<evidence type="ECO:0000259" key="10">
    <source>
        <dbReference type="PROSITE" id="PS50113"/>
    </source>
</evidence>
<feature type="transmembrane region" description="Helical" evidence="6">
    <location>
        <begin position="34"/>
        <end position="51"/>
    </location>
</feature>
<keyword evidence="4" id="KW-0597">Phosphoprotein</keyword>
<evidence type="ECO:0000256" key="4">
    <source>
        <dbReference type="PROSITE-ProRule" id="PRU00169"/>
    </source>
</evidence>
<evidence type="ECO:0000256" key="2">
    <source>
        <dbReference type="ARBA" id="ARBA00022777"/>
    </source>
</evidence>
<dbReference type="PROSITE" id="PS50110">
    <property type="entry name" value="RESPONSE_REGULATORY"/>
    <property type="match status" value="1"/>
</dbReference>
<dbReference type="Gene3D" id="3.30.450.20">
    <property type="entry name" value="PAS domain"/>
    <property type="match status" value="2"/>
</dbReference>
<dbReference type="CDD" id="cd17535">
    <property type="entry name" value="REC_NarL-like"/>
    <property type="match status" value="1"/>
</dbReference>
<feature type="domain" description="Histidine kinase" evidence="7">
    <location>
        <begin position="704"/>
        <end position="794"/>
    </location>
</feature>
<keyword evidence="3" id="KW-0902">Two-component regulatory system</keyword>
<evidence type="ECO:0000313" key="11">
    <source>
        <dbReference type="EMBL" id="MDT7043717.1"/>
    </source>
</evidence>
<evidence type="ECO:0000256" key="6">
    <source>
        <dbReference type="SAM" id="Phobius"/>
    </source>
</evidence>
<dbReference type="InterPro" id="IPR050482">
    <property type="entry name" value="Sensor_HK_TwoCompSys"/>
</dbReference>
<accession>A0ABU3KBD5</accession>
<name>A0ABU3KBD5_9BACT</name>
<dbReference type="RefSeq" id="WP_313834310.1">
    <property type="nucleotide sequence ID" value="NZ_JAQOUE010000002.1"/>
</dbReference>
<keyword evidence="2" id="KW-0418">Kinase</keyword>
<dbReference type="Gene3D" id="1.20.5.1930">
    <property type="match status" value="1"/>
</dbReference>
<dbReference type="PROSITE" id="PS50112">
    <property type="entry name" value="PAS"/>
    <property type="match status" value="2"/>
</dbReference>
<dbReference type="Gene3D" id="3.30.565.10">
    <property type="entry name" value="Histidine kinase-like ATPase, C-terminal domain"/>
    <property type="match status" value="1"/>
</dbReference>
<evidence type="ECO:0000256" key="5">
    <source>
        <dbReference type="SAM" id="MobiDB-lite"/>
    </source>
</evidence>
<feature type="region of interest" description="Disordered" evidence="5">
    <location>
        <begin position="1"/>
        <end position="25"/>
    </location>
</feature>
<dbReference type="Gene3D" id="3.40.50.2300">
    <property type="match status" value="1"/>
</dbReference>
<dbReference type="InterPro" id="IPR005467">
    <property type="entry name" value="His_kinase_dom"/>
</dbReference>
<dbReference type="PANTHER" id="PTHR24421">
    <property type="entry name" value="NITRATE/NITRITE SENSOR PROTEIN NARX-RELATED"/>
    <property type="match status" value="1"/>
</dbReference>
<dbReference type="SMART" id="SM00091">
    <property type="entry name" value="PAS"/>
    <property type="match status" value="2"/>
</dbReference>
<feature type="domain" description="PAS" evidence="9">
    <location>
        <begin position="430"/>
        <end position="504"/>
    </location>
</feature>
<organism evidence="11 12">
    <name type="scientific">Candidatus Nitronereus thalassa</name>
    <dbReference type="NCBI Taxonomy" id="3020898"/>
    <lineage>
        <taxon>Bacteria</taxon>
        <taxon>Pseudomonadati</taxon>
        <taxon>Nitrospirota</taxon>
        <taxon>Nitrospiria</taxon>
        <taxon>Nitrospirales</taxon>
        <taxon>Nitrospiraceae</taxon>
        <taxon>Candidatus Nitronereus</taxon>
    </lineage>
</organism>
<dbReference type="SMART" id="SM00448">
    <property type="entry name" value="REC"/>
    <property type="match status" value="1"/>
</dbReference>
<dbReference type="InterPro" id="IPR036890">
    <property type="entry name" value="HATPase_C_sf"/>
</dbReference>
<dbReference type="SUPFAM" id="SSF55874">
    <property type="entry name" value="ATPase domain of HSP90 chaperone/DNA topoisomerase II/histidine kinase"/>
    <property type="match status" value="1"/>
</dbReference>
<dbReference type="PANTHER" id="PTHR24421:SF58">
    <property type="entry name" value="SIGNAL TRANSDUCTION HISTIDINE-PROTEIN KINASE_PHOSPHATASE UHPB"/>
    <property type="match status" value="1"/>
</dbReference>
<dbReference type="CDD" id="cd00130">
    <property type="entry name" value="PAS"/>
    <property type="match status" value="2"/>
</dbReference>
<dbReference type="InterPro" id="IPR000700">
    <property type="entry name" value="PAS-assoc_C"/>
</dbReference>